<keyword evidence="1" id="KW-0472">Membrane</keyword>
<reference evidence="2 3" key="1">
    <citation type="submission" date="2023-07" db="EMBL/GenBank/DDBJ databases">
        <title>Sequencing the genomes of 1000 actinobacteria strains.</title>
        <authorList>
            <person name="Klenk H.-P."/>
        </authorList>
    </citation>
    <scope>NUCLEOTIDE SEQUENCE [LARGE SCALE GENOMIC DNA]</scope>
    <source>
        <strain evidence="2 3">DSM 44710</strain>
    </source>
</reference>
<feature type="transmembrane region" description="Helical" evidence="1">
    <location>
        <begin position="226"/>
        <end position="253"/>
    </location>
</feature>
<accession>A0ABT9MN59</accession>
<keyword evidence="3" id="KW-1185">Reference proteome</keyword>
<evidence type="ECO:0000256" key="1">
    <source>
        <dbReference type="SAM" id="Phobius"/>
    </source>
</evidence>
<feature type="transmembrane region" description="Helical" evidence="1">
    <location>
        <begin position="131"/>
        <end position="160"/>
    </location>
</feature>
<gene>
    <name evidence="2" type="ORF">J2S43_001372</name>
</gene>
<feature type="transmembrane region" description="Helical" evidence="1">
    <location>
        <begin position="172"/>
        <end position="191"/>
    </location>
</feature>
<feature type="transmembrane region" description="Helical" evidence="1">
    <location>
        <begin position="197"/>
        <end position="214"/>
    </location>
</feature>
<proteinExistence type="predicted"/>
<name>A0ABT9MN59_9ACTN</name>
<organism evidence="2 3">
    <name type="scientific">Catenuloplanes nepalensis</name>
    <dbReference type="NCBI Taxonomy" id="587533"/>
    <lineage>
        <taxon>Bacteria</taxon>
        <taxon>Bacillati</taxon>
        <taxon>Actinomycetota</taxon>
        <taxon>Actinomycetes</taxon>
        <taxon>Micromonosporales</taxon>
        <taxon>Micromonosporaceae</taxon>
        <taxon>Catenuloplanes</taxon>
    </lineage>
</organism>
<sequence>MSDARVVTPATDRRWLWALGLLLPAGFRDRQRGEWAADLATLAADPAARRRYLLATVRTLPALRAAARGHESVLPAEADPAGAITASRIVITLLAWSIIGWLTTVLTPYLYSRAGRDLPAWLVETTPFTPVLLVLGVGGLGTVVGYALTFIASLTTLVLAVAERRRPAYHRFGGIMTAVALFVVASAQAGLGTELRFHADGLALLTLAGLTLTPRRTGLSRPRRTLLAVLSCLAAAVIAVLHTPFGTALQVWYLG</sequence>
<evidence type="ECO:0000313" key="2">
    <source>
        <dbReference type="EMBL" id="MDP9792860.1"/>
    </source>
</evidence>
<comment type="caution">
    <text evidence="2">The sequence shown here is derived from an EMBL/GenBank/DDBJ whole genome shotgun (WGS) entry which is preliminary data.</text>
</comment>
<feature type="transmembrane region" description="Helical" evidence="1">
    <location>
        <begin position="89"/>
        <end position="111"/>
    </location>
</feature>
<dbReference type="EMBL" id="JAUSRA010000001">
    <property type="protein sequence ID" value="MDP9792860.1"/>
    <property type="molecule type" value="Genomic_DNA"/>
</dbReference>
<keyword evidence="1" id="KW-1133">Transmembrane helix</keyword>
<dbReference type="RefSeq" id="WP_306827748.1">
    <property type="nucleotide sequence ID" value="NZ_JAUSRA010000001.1"/>
</dbReference>
<evidence type="ECO:0000313" key="3">
    <source>
        <dbReference type="Proteomes" id="UP001240984"/>
    </source>
</evidence>
<dbReference type="Proteomes" id="UP001240984">
    <property type="component" value="Unassembled WGS sequence"/>
</dbReference>
<keyword evidence="1" id="KW-0812">Transmembrane</keyword>
<protein>
    <submittedName>
        <fullName evidence="2">Uncharacterized protein</fullName>
    </submittedName>
</protein>